<evidence type="ECO:0000313" key="2">
    <source>
        <dbReference type="EMBL" id="KAL3774924.1"/>
    </source>
</evidence>
<sequence length="518" mass="57009">MGNVSRINKNDGKMVHRPSASPADRHRGKTGGYQVRCPRTAVSPPAPDEGRCRVERSREAVIEREESAGRHRNVKLTTKKRKGRGKVFKVECADPDGNIITYCTKEDVKAVAGQTIDERYPLAYSAPIKHHPQLLADIGFTGDGDAVEQILNGTYEFPPDTEPYTKLILTEACALYCSLGVDGIVDLVKRQDFQDFWLHAREKTESSKSLLHFGHYCAATHNKVISQLHASSLNALSTHVDEWLQPGGLQLAKQTDICPQVGKILPKTWSSATRAVCEVQVLVVDLDQCFDRSAGPIAGVAARAHKVSRQSTHLMLSTMQMMEYFTKSGFGIGKEPSSGGSITARLMGLRQGSGAAPIGMQSMITLVDNAYKRLGHGMNAKFLLADRICLLAAIIYVDDTDLLHWAKFYGVSDEAFMDEIQKGVHDWGMLVQATGGSLKQSKGFWYLLSWKFVRGKPTIKPESELPTRALTIPLPDGLSLPIKRQPLSHTAETLGVWNNPLNDPKVGLAELKKKGLEL</sequence>
<organism evidence="2 3">
    <name type="scientific">Cyclotella atomus</name>
    <dbReference type="NCBI Taxonomy" id="382360"/>
    <lineage>
        <taxon>Eukaryota</taxon>
        <taxon>Sar</taxon>
        <taxon>Stramenopiles</taxon>
        <taxon>Ochrophyta</taxon>
        <taxon>Bacillariophyta</taxon>
        <taxon>Coscinodiscophyceae</taxon>
        <taxon>Thalassiosirophycidae</taxon>
        <taxon>Stephanodiscales</taxon>
        <taxon>Stephanodiscaceae</taxon>
        <taxon>Cyclotella</taxon>
    </lineage>
</organism>
<dbReference type="AlphaFoldDB" id="A0ABD3NFQ9"/>
<comment type="caution">
    <text evidence="2">The sequence shown here is derived from an EMBL/GenBank/DDBJ whole genome shotgun (WGS) entry which is preliminary data.</text>
</comment>
<proteinExistence type="predicted"/>
<keyword evidence="3" id="KW-1185">Reference proteome</keyword>
<feature type="region of interest" description="Disordered" evidence="1">
    <location>
        <begin position="1"/>
        <end position="50"/>
    </location>
</feature>
<name>A0ABD3NFQ9_9STRA</name>
<dbReference type="EMBL" id="JALLPJ020001173">
    <property type="protein sequence ID" value="KAL3774924.1"/>
    <property type="molecule type" value="Genomic_DNA"/>
</dbReference>
<evidence type="ECO:0000256" key="1">
    <source>
        <dbReference type="SAM" id="MobiDB-lite"/>
    </source>
</evidence>
<dbReference type="Proteomes" id="UP001530400">
    <property type="component" value="Unassembled WGS sequence"/>
</dbReference>
<evidence type="ECO:0000313" key="3">
    <source>
        <dbReference type="Proteomes" id="UP001530400"/>
    </source>
</evidence>
<accession>A0ABD3NFQ9</accession>
<reference evidence="2 3" key="1">
    <citation type="submission" date="2024-10" db="EMBL/GenBank/DDBJ databases">
        <title>Updated reference genomes for cyclostephanoid diatoms.</title>
        <authorList>
            <person name="Roberts W.R."/>
            <person name="Alverson A.J."/>
        </authorList>
    </citation>
    <scope>NUCLEOTIDE SEQUENCE [LARGE SCALE GENOMIC DNA]</scope>
    <source>
        <strain evidence="2 3">AJA010-31</strain>
    </source>
</reference>
<protein>
    <submittedName>
        <fullName evidence="2">Uncharacterized protein</fullName>
    </submittedName>
</protein>
<gene>
    <name evidence="2" type="ORF">ACHAWO_004010</name>
</gene>